<dbReference type="SUPFAM" id="SSF53474">
    <property type="entry name" value="alpha/beta-Hydrolases"/>
    <property type="match status" value="1"/>
</dbReference>
<evidence type="ECO:0000256" key="2">
    <source>
        <dbReference type="ARBA" id="ARBA00022801"/>
    </source>
</evidence>
<gene>
    <name evidence="5" type="ORF">JCM21531_3762</name>
</gene>
<keyword evidence="3" id="KW-0472">Membrane</keyword>
<evidence type="ECO:0000256" key="1">
    <source>
        <dbReference type="ARBA" id="ARBA00010088"/>
    </source>
</evidence>
<proteinExistence type="inferred from homology"/>
<dbReference type="InterPro" id="IPR002410">
    <property type="entry name" value="Peptidase_S33"/>
</dbReference>
<comment type="caution">
    <text evidence="5">The sequence shown here is derived from an EMBL/GenBank/DDBJ whole genome shotgun (WGS) entry which is preliminary data.</text>
</comment>
<evidence type="ECO:0000313" key="5">
    <source>
        <dbReference type="EMBL" id="GAE90173.1"/>
    </source>
</evidence>
<accession>W4VBK0</accession>
<dbReference type="InterPro" id="IPR000073">
    <property type="entry name" value="AB_hydrolase_1"/>
</dbReference>
<dbReference type="Pfam" id="PF00561">
    <property type="entry name" value="Abhydrolase_1"/>
    <property type="match status" value="1"/>
</dbReference>
<organism evidence="5 6">
    <name type="scientific">Acetivibrio straminisolvens JCM 21531</name>
    <dbReference type="NCBI Taxonomy" id="1294263"/>
    <lineage>
        <taxon>Bacteria</taxon>
        <taxon>Bacillati</taxon>
        <taxon>Bacillota</taxon>
        <taxon>Clostridia</taxon>
        <taxon>Eubacteriales</taxon>
        <taxon>Oscillospiraceae</taxon>
        <taxon>Acetivibrio</taxon>
    </lineage>
</organism>
<keyword evidence="3" id="KW-0812">Transmembrane</keyword>
<protein>
    <submittedName>
        <fullName evidence="5">Hydrolase</fullName>
    </submittedName>
</protein>
<name>W4VBK0_9FIRM</name>
<reference evidence="5" key="1">
    <citation type="journal article" date="2014" name="Genome Announc.">
        <title>Draft Genome Sequence of Clostridium straminisolvens Strain JCM 21531T, Isolated from a Cellulose-Degrading Bacterial Community.</title>
        <authorList>
            <person name="Yuki M."/>
            <person name="Oshima K."/>
            <person name="Suda W."/>
            <person name="Sakamoto M."/>
            <person name="Kitamura K."/>
            <person name="Iida T."/>
            <person name="Hattori M."/>
            <person name="Ohkuma M."/>
        </authorList>
    </citation>
    <scope>NUCLEOTIDE SEQUENCE [LARGE SCALE GENOMIC DNA]</scope>
    <source>
        <strain evidence="5">JCM 21531</strain>
    </source>
</reference>
<dbReference type="EMBL" id="BAVR01000058">
    <property type="protein sequence ID" value="GAE90173.1"/>
    <property type="molecule type" value="Genomic_DNA"/>
</dbReference>
<dbReference type="InterPro" id="IPR029058">
    <property type="entry name" value="AB_hydrolase_fold"/>
</dbReference>
<evidence type="ECO:0000313" key="6">
    <source>
        <dbReference type="Proteomes" id="UP000019109"/>
    </source>
</evidence>
<feature type="transmembrane region" description="Helical" evidence="3">
    <location>
        <begin position="23"/>
        <end position="41"/>
    </location>
</feature>
<evidence type="ECO:0000256" key="3">
    <source>
        <dbReference type="SAM" id="Phobius"/>
    </source>
</evidence>
<evidence type="ECO:0000259" key="4">
    <source>
        <dbReference type="Pfam" id="PF00561"/>
    </source>
</evidence>
<sequence length="365" mass="42245">MSSQRQGNRPLYKEIIYEKNKNFFNITLVVLIMLLLLVLFIPSRTPQIEGNNSVASIEKAEIGGIEQYIMIRGRDISNPILLFLHGGPGYAQISYARKYQEELEDSFIVVNWDQRGAGMTFSFNIPKETMNREQFIEDGKELIDYLCKKYNKEKVYLAGHSWGSELGLYIVERYPEKVAAFISIGQVVNGIDNEVVSYDYVVEMAQKENNKKALKDLEKIGRPPYKNVVRDTVTQRKWLSKYGGVERKVNTLKDIILSSFFSPEYTGIDGIKFALGSKFTADTMWGHNNDLDFIRDLPEVKVPIYFCVGRYDYNTPSILVEKYYNHIIAPKKEIIWFEESAHFPHLEEPEKFAQLAIRIKENNEE</sequence>
<dbReference type="PANTHER" id="PTHR43329">
    <property type="entry name" value="EPOXIDE HYDROLASE"/>
    <property type="match status" value="1"/>
</dbReference>
<comment type="similarity">
    <text evidence="1">Belongs to the peptidase S33 family.</text>
</comment>
<dbReference type="PRINTS" id="PR00793">
    <property type="entry name" value="PROAMNOPTASE"/>
</dbReference>
<keyword evidence="2 5" id="KW-0378">Hydrolase</keyword>
<dbReference type="GO" id="GO:0006508">
    <property type="term" value="P:proteolysis"/>
    <property type="evidence" value="ECO:0007669"/>
    <property type="project" value="InterPro"/>
</dbReference>
<dbReference type="STRING" id="1294263.JCM21531_3762"/>
<dbReference type="Gene3D" id="3.40.50.1820">
    <property type="entry name" value="alpha/beta hydrolase"/>
    <property type="match status" value="1"/>
</dbReference>
<dbReference type="AlphaFoldDB" id="W4VBK0"/>
<keyword evidence="6" id="KW-1185">Reference proteome</keyword>
<feature type="domain" description="AB hydrolase-1" evidence="4">
    <location>
        <begin position="79"/>
        <end position="191"/>
    </location>
</feature>
<dbReference type="GO" id="GO:0004177">
    <property type="term" value="F:aminopeptidase activity"/>
    <property type="evidence" value="ECO:0007669"/>
    <property type="project" value="UniProtKB-EC"/>
</dbReference>
<keyword evidence="3" id="KW-1133">Transmembrane helix</keyword>
<dbReference type="Proteomes" id="UP000019109">
    <property type="component" value="Unassembled WGS sequence"/>
</dbReference>